<dbReference type="VEuPathDB" id="VectorBase:ISCP_026316"/>
<dbReference type="VEuPathDB" id="VectorBase:ISCW001003"/>
<comment type="subcellular location">
    <subcellularLocation>
        <location evidence="1">Membrane</location>
        <topology evidence="1">Multi-pass membrane protein</topology>
    </subcellularLocation>
</comment>
<evidence type="ECO:0000256" key="2">
    <source>
        <dbReference type="ARBA" id="ARBA00022692"/>
    </source>
</evidence>
<protein>
    <submittedName>
        <fullName evidence="6">Tetraspanin, putative</fullName>
    </submittedName>
</protein>
<gene>
    <name evidence="7" type="primary">8025419</name>
    <name evidence="6" type="ORF">IscW_ISCW001003</name>
</gene>
<sequence>MLAGLRLVLAAFGCSLLLAGVALIAVGSCVHVQLLPYSAFYAGRVGTPVILIVMGVLSFPLTGLLAVALLRDGPRPLGLFCVLLGSLVACEVGAAIASFEYRHVIGPHLRAAVLRDLDACQGTGLDGVQRSLQCCGGPHGQHDYRARGLPVPESCCPSYGCHGRGVHRASCDGRLEVHFRDSMVTVGATAIVLLCLHFMGFLLACWHAYRLCTDNALIYTVNQ</sequence>
<keyword evidence="8" id="KW-1185">Reference proteome</keyword>
<dbReference type="OrthoDB" id="6476058at2759"/>
<evidence type="ECO:0000256" key="3">
    <source>
        <dbReference type="ARBA" id="ARBA00022989"/>
    </source>
</evidence>
<name>B7P6P1_IXOSC</name>
<dbReference type="KEGG" id="isc:8025419"/>
<dbReference type="PANTHER" id="PTHR19282">
    <property type="entry name" value="TETRASPANIN"/>
    <property type="match status" value="1"/>
</dbReference>
<keyword evidence="4 5" id="KW-0472">Membrane</keyword>
<dbReference type="Gene3D" id="1.10.1450.10">
    <property type="entry name" value="Tetraspanin"/>
    <property type="match status" value="1"/>
</dbReference>
<dbReference type="SUPFAM" id="SSF48652">
    <property type="entry name" value="Tetraspanin"/>
    <property type="match status" value="1"/>
</dbReference>
<evidence type="ECO:0000256" key="4">
    <source>
        <dbReference type="ARBA" id="ARBA00023136"/>
    </source>
</evidence>
<dbReference type="Pfam" id="PF00335">
    <property type="entry name" value="Tetraspanin"/>
    <property type="match status" value="1"/>
</dbReference>
<dbReference type="EMBL" id="DS647014">
    <property type="protein sequence ID" value="EEC02263.1"/>
    <property type="molecule type" value="Genomic_DNA"/>
</dbReference>
<dbReference type="VEuPathDB" id="VectorBase:ISCI001003"/>
<dbReference type="Proteomes" id="UP000001555">
    <property type="component" value="Unassembled WGS sequence"/>
</dbReference>
<accession>B7P6P1</accession>
<reference evidence="6 8" key="1">
    <citation type="submission" date="2008-03" db="EMBL/GenBank/DDBJ databases">
        <title>Annotation of Ixodes scapularis.</title>
        <authorList>
            <consortium name="Ixodes scapularis Genome Project Consortium"/>
            <person name="Caler E."/>
            <person name="Hannick L.I."/>
            <person name="Bidwell S."/>
            <person name="Joardar V."/>
            <person name="Thiagarajan M."/>
            <person name="Amedeo P."/>
            <person name="Galinsky K.J."/>
            <person name="Schobel S."/>
            <person name="Inman J."/>
            <person name="Hostetler J."/>
            <person name="Miller J."/>
            <person name="Hammond M."/>
            <person name="Megy K."/>
            <person name="Lawson D."/>
            <person name="Kodira C."/>
            <person name="Sutton G."/>
            <person name="Meyer J."/>
            <person name="Hill C.A."/>
            <person name="Birren B."/>
            <person name="Nene V."/>
            <person name="Collins F."/>
            <person name="Alarcon-Chaidez F."/>
            <person name="Wikel S."/>
            <person name="Strausberg R."/>
        </authorList>
    </citation>
    <scope>NUCLEOTIDE SEQUENCE [LARGE SCALE GENOMIC DNA]</scope>
    <source>
        <strain evidence="8">Wikel</strain>
        <strain evidence="6">Wikel colony</strain>
    </source>
</reference>
<dbReference type="PaxDb" id="6945-B7P6P1"/>
<proteinExistence type="predicted"/>
<dbReference type="AlphaFoldDB" id="B7P6P1"/>
<dbReference type="GO" id="GO:0005886">
    <property type="term" value="C:plasma membrane"/>
    <property type="evidence" value="ECO:0000318"/>
    <property type="project" value="GO_Central"/>
</dbReference>
<reference evidence="7" key="2">
    <citation type="submission" date="2020-05" db="UniProtKB">
        <authorList>
            <consortium name="EnsemblMetazoa"/>
        </authorList>
    </citation>
    <scope>IDENTIFICATION</scope>
    <source>
        <strain evidence="7">wikel</strain>
    </source>
</reference>
<evidence type="ECO:0000313" key="6">
    <source>
        <dbReference type="EMBL" id="EEC02263.1"/>
    </source>
</evidence>
<evidence type="ECO:0000256" key="1">
    <source>
        <dbReference type="ARBA" id="ARBA00004141"/>
    </source>
</evidence>
<keyword evidence="2 5" id="KW-0812">Transmembrane</keyword>
<dbReference type="CDD" id="cd03127">
    <property type="entry name" value="tetraspanin_LEL"/>
    <property type="match status" value="1"/>
</dbReference>
<evidence type="ECO:0000256" key="5">
    <source>
        <dbReference type="SAM" id="Phobius"/>
    </source>
</evidence>
<evidence type="ECO:0000313" key="7">
    <source>
        <dbReference type="EnsemblMetazoa" id="ISCW001003-PA"/>
    </source>
</evidence>
<feature type="transmembrane region" description="Helical" evidence="5">
    <location>
        <begin position="184"/>
        <end position="209"/>
    </location>
</feature>
<dbReference type="PANTHER" id="PTHR19282:SF551">
    <property type="entry name" value="RE08073P-RELATED"/>
    <property type="match status" value="1"/>
</dbReference>
<organism>
    <name type="scientific">Ixodes scapularis</name>
    <name type="common">Black-legged tick</name>
    <name type="synonym">Deer tick</name>
    <dbReference type="NCBI Taxonomy" id="6945"/>
    <lineage>
        <taxon>Eukaryota</taxon>
        <taxon>Metazoa</taxon>
        <taxon>Ecdysozoa</taxon>
        <taxon>Arthropoda</taxon>
        <taxon>Chelicerata</taxon>
        <taxon>Arachnida</taxon>
        <taxon>Acari</taxon>
        <taxon>Parasitiformes</taxon>
        <taxon>Ixodida</taxon>
        <taxon>Ixodoidea</taxon>
        <taxon>Ixodidae</taxon>
        <taxon>Ixodinae</taxon>
        <taxon>Ixodes</taxon>
    </lineage>
</organism>
<dbReference type="PROSITE" id="PS51257">
    <property type="entry name" value="PROKAR_LIPOPROTEIN"/>
    <property type="match status" value="1"/>
</dbReference>
<feature type="transmembrane region" description="Helical" evidence="5">
    <location>
        <begin position="77"/>
        <end position="99"/>
    </location>
</feature>
<dbReference type="InterPro" id="IPR008952">
    <property type="entry name" value="Tetraspanin_EC2_sf"/>
</dbReference>
<dbReference type="InterPro" id="IPR018499">
    <property type="entry name" value="Tetraspanin/Peripherin"/>
</dbReference>
<keyword evidence="3 5" id="KW-1133">Transmembrane helix</keyword>
<dbReference type="InParanoid" id="B7P6P1"/>
<evidence type="ECO:0000313" key="8">
    <source>
        <dbReference type="Proteomes" id="UP000001555"/>
    </source>
</evidence>
<dbReference type="EMBL" id="ABJB010620556">
    <property type="status" value="NOT_ANNOTATED_CDS"/>
    <property type="molecule type" value="Genomic_DNA"/>
</dbReference>
<dbReference type="STRING" id="6945.B7P6P1"/>
<dbReference type="EnsemblMetazoa" id="ISCW001003-RA">
    <property type="protein sequence ID" value="ISCW001003-PA"/>
    <property type="gene ID" value="ISCW001003"/>
</dbReference>
<feature type="transmembrane region" description="Helical" evidence="5">
    <location>
        <begin position="45"/>
        <end position="70"/>
    </location>
</feature>
<dbReference type="HOGENOM" id="CLU_1241326_0_0_1"/>
<dbReference type="PRINTS" id="PR00259">
    <property type="entry name" value="TMFOUR"/>
</dbReference>